<comment type="caution">
    <text evidence="1">The sequence shown here is derived from an EMBL/GenBank/DDBJ whole genome shotgun (WGS) entry which is preliminary data.</text>
</comment>
<protein>
    <recommendedName>
        <fullName evidence="3">Calcium-binding protein</fullName>
    </recommendedName>
</protein>
<evidence type="ECO:0000313" key="2">
    <source>
        <dbReference type="Proteomes" id="UP000252085"/>
    </source>
</evidence>
<evidence type="ECO:0008006" key="3">
    <source>
        <dbReference type="Google" id="ProtNLM"/>
    </source>
</evidence>
<dbReference type="GO" id="GO:0005509">
    <property type="term" value="F:calcium ion binding"/>
    <property type="evidence" value="ECO:0007669"/>
    <property type="project" value="InterPro"/>
</dbReference>
<evidence type="ECO:0000313" key="1">
    <source>
        <dbReference type="EMBL" id="RCJ42607.1"/>
    </source>
</evidence>
<sequence>MTIGNNTLNGGAGDDTLNIDSSSGDNLLDGGDGNDYLSGFDALGNNTLNGGAGGAITCYQVAMAMILSPPLTFLKTFIILQPHQAITLSTVGLVTIT</sequence>
<dbReference type="InterPro" id="IPR001343">
    <property type="entry name" value="Hemolysn_Ca-bd"/>
</dbReference>
<dbReference type="Pfam" id="PF00353">
    <property type="entry name" value="HemolysinCabind"/>
    <property type="match status" value="3"/>
</dbReference>
<dbReference type="PRINTS" id="PR00313">
    <property type="entry name" value="CABNDNGRPT"/>
</dbReference>
<name>A0A367S173_NOSPU</name>
<gene>
    <name evidence="1" type="ORF">A6769_36905</name>
</gene>
<accession>A0A367S173</accession>
<dbReference type="Proteomes" id="UP000252085">
    <property type="component" value="Unassembled WGS sequence"/>
</dbReference>
<dbReference type="SUPFAM" id="SSF51120">
    <property type="entry name" value="beta-Roll"/>
    <property type="match status" value="1"/>
</dbReference>
<reference evidence="1 2" key="1">
    <citation type="submission" date="2016-04" db="EMBL/GenBank/DDBJ databases">
        <authorList>
            <person name="Evans L.H."/>
            <person name="Alamgir A."/>
            <person name="Owens N."/>
            <person name="Weber N.D."/>
            <person name="Virtaneva K."/>
            <person name="Barbian K."/>
            <person name="Babar A."/>
            <person name="Rosenke K."/>
        </authorList>
    </citation>
    <scope>NUCLEOTIDE SEQUENCE [LARGE SCALE GENOMIC DNA]</scope>
    <source>
        <strain evidence="1">NIES-2108</strain>
    </source>
</reference>
<organism evidence="1 2">
    <name type="scientific">Nostoc punctiforme NIES-2108</name>
    <dbReference type="NCBI Taxonomy" id="1356359"/>
    <lineage>
        <taxon>Bacteria</taxon>
        <taxon>Bacillati</taxon>
        <taxon>Cyanobacteriota</taxon>
        <taxon>Cyanophyceae</taxon>
        <taxon>Nostocales</taxon>
        <taxon>Nostocaceae</taxon>
        <taxon>Nostoc</taxon>
    </lineage>
</organism>
<dbReference type="InterPro" id="IPR011049">
    <property type="entry name" value="Serralysin-like_metalloprot_C"/>
</dbReference>
<dbReference type="AlphaFoldDB" id="A0A367S173"/>
<proteinExistence type="predicted"/>
<dbReference type="EMBL" id="LXQE01000004">
    <property type="protein sequence ID" value="RCJ42607.1"/>
    <property type="molecule type" value="Genomic_DNA"/>
</dbReference>